<dbReference type="RefSeq" id="WP_393176810.1">
    <property type="nucleotide sequence ID" value="NZ_JBICRM010000055.1"/>
</dbReference>
<proteinExistence type="predicted"/>
<dbReference type="EMBL" id="JBICRM010000055">
    <property type="protein sequence ID" value="MFG1710741.1"/>
    <property type="molecule type" value="Genomic_DNA"/>
</dbReference>
<dbReference type="Proteomes" id="UP001603978">
    <property type="component" value="Unassembled WGS sequence"/>
</dbReference>
<organism evidence="1 2">
    <name type="scientific">Nonomuraea marmarensis</name>
    <dbReference type="NCBI Taxonomy" id="3351344"/>
    <lineage>
        <taxon>Bacteria</taxon>
        <taxon>Bacillati</taxon>
        <taxon>Actinomycetota</taxon>
        <taxon>Actinomycetes</taxon>
        <taxon>Streptosporangiales</taxon>
        <taxon>Streptosporangiaceae</taxon>
        <taxon>Nonomuraea</taxon>
    </lineage>
</organism>
<dbReference type="SUPFAM" id="SSF109854">
    <property type="entry name" value="DinB/YfiT-like putative metalloenzymes"/>
    <property type="match status" value="1"/>
</dbReference>
<evidence type="ECO:0000313" key="2">
    <source>
        <dbReference type="Proteomes" id="UP001603978"/>
    </source>
</evidence>
<evidence type="ECO:0000313" key="1">
    <source>
        <dbReference type="EMBL" id="MFG1710741.1"/>
    </source>
</evidence>
<reference evidence="1 2" key="1">
    <citation type="submission" date="2024-10" db="EMBL/GenBank/DDBJ databases">
        <authorList>
            <person name="Topkara A.R."/>
            <person name="Saygin H."/>
        </authorList>
    </citation>
    <scope>NUCLEOTIDE SEQUENCE [LARGE SCALE GENOMIC DNA]</scope>
    <source>
        <strain evidence="1 2">M3C6</strain>
    </source>
</reference>
<comment type="caution">
    <text evidence="1">The sequence shown here is derived from an EMBL/GenBank/DDBJ whole genome shotgun (WGS) entry which is preliminary data.</text>
</comment>
<keyword evidence="2" id="KW-1185">Reference proteome</keyword>
<name>A0ABW7AWJ0_9ACTN</name>
<dbReference type="InterPro" id="IPR007061">
    <property type="entry name" value="MST-like"/>
</dbReference>
<accession>A0ABW7AWJ0</accession>
<gene>
    <name evidence="1" type="ORF">ACFLIM_47020</name>
</gene>
<sequence>MAHHVPVAQHTHERRIPGHRLGEKDMLWAWLRFARATIAAKATGLSESHLRARLVPSEISMGGLLTHLVTVEQHWFGIVLGGQEHPMPFGADDPDGDWRVTEDDDLDSLLGRYRTACSASDEVIESLELDSIGAQTRGDYTLRWAMVHVTMDISRHAGHADLLRELLDGQRGW</sequence>
<dbReference type="Pfam" id="PF04978">
    <property type="entry name" value="MST"/>
    <property type="match status" value="1"/>
</dbReference>
<protein>
    <submittedName>
        <fullName evidence="1">DinB family protein</fullName>
    </submittedName>
</protein>
<dbReference type="InterPro" id="IPR034660">
    <property type="entry name" value="DinB/YfiT-like"/>
</dbReference>
<dbReference type="Gene3D" id="1.20.120.450">
    <property type="entry name" value="dinb family like domain"/>
    <property type="match status" value="1"/>
</dbReference>